<dbReference type="Proteomes" id="UP000029227">
    <property type="component" value="Unassembled WGS sequence"/>
</dbReference>
<dbReference type="AlphaFoldDB" id="A0A090QQ84"/>
<dbReference type="InterPro" id="IPR011846">
    <property type="entry name" value="Cyd_oper_YbgE"/>
</dbReference>
<dbReference type="EMBL" id="BBMN01000007">
    <property type="protein sequence ID" value="GAL05340.1"/>
    <property type="molecule type" value="Genomic_DNA"/>
</dbReference>
<proteinExistence type="predicted"/>
<reference evidence="2 3" key="1">
    <citation type="journal article" date="2014" name="Genome Announc.">
        <title>Draft Genome Sequences of Two Vibrionaceae Species, Vibrio ponticus C121 and Photobacterium aphoticum C119, Isolated as Coral Reef Microbiota.</title>
        <authorList>
            <person name="Al-saari N."/>
            <person name="Meirelles P.M."/>
            <person name="Mino S."/>
            <person name="Suda W."/>
            <person name="Oshima K."/>
            <person name="Hattori M."/>
            <person name="Ohkuma M."/>
            <person name="Thompson F.L."/>
            <person name="Gomez-Gil B."/>
            <person name="Sawabe T."/>
            <person name="Sawabe T."/>
        </authorList>
    </citation>
    <scope>NUCLEOTIDE SEQUENCE [LARGE SCALE GENOMIC DNA]</scope>
    <source>
        <strain evidence="2 3">JCM 19237</strain>
    </source>
</reference>
<evidence type="ECO:0000256" key="1">
    <source>
        <dbReference type="SAM" id="Phobius"/>
    </source>
</evidence>
<protein>
    <submittedName>
        <fullName evidence="2">Protein YbgE</fullName>
    </submittedName>
</protein>
<keyword evidence="1" id="KW-0812">Transmembrane</keyword>
<dbReference type="eggNOG" id="COG3790">
    <property type="taxonomic scope" value="Bacteria"/>
</dbReference>
<comment type="caution">
    <text evidence="2">The sequence shown here is derived from an EMBL/GenBank/DDBJ whole genome shotgun (WGS) entry which is preliminary data.</text>
</comment>
<evidence type="ECO:0000313" key="3">
    <source>
        <dbReference type="Proteomes" id="UP000029227"/>
    </source>
</evidence>
<accession>A0A090QQ84</accession>
<organism evidence="2 3">
    <name type="scientific">Photobacterium aphoticum</name>
    <dbReference type="NCBI Taxonomy" id="754436"/>
    <lineage>
        <taxon>Bacteria</taxon>
        <taxon>Pseudomonadati</taxon>
        <taxon>Pseudomonadota</taxon>
        <taxon>Gammaproteobacteria</taxon>
        <taxon>Vibrionales</taxon>
        <taxon>Vibrionaceae</taxon>
        <taxon>Photobacterium</taxon>
    </lineage>
</organism>
<keyword evidence="1" id="KW-1133">Transmembrane helix</keyword>
<dbReference type="STRING" id="754436.JCM19237_430"/>
<keyword evidence="1" id="KW-0472">Membrane</keyword>
<gene>
    <name evidence="2" type="ORF">JCM19237_430</name>
</gene>
<dbReference type="Pfam" id="PF09600">
    <property type="entry name" value="Cyd_oper_YbgE"/>
    <property type="match status" value="1"/>
</dbReference>
<name>A0A090QQ84_9GAMM</name>
<sequence>MIWATCASMVFGVGFIPRRWFTQLLLTPYVALPILAYILSLRLL</sequence>
<evidence type="ECO:0000313" key="2">
    <source>
        <dbReference type="EMBL" id="GAL05340.1"/>
    </source>
</evidence>
<feature type="transmembrane region" description="Helical" evidence="1">
    <location>
        <begin position="20"/>
        <end position="39"/>
    </location>
</feature>